<accession>A0A7K0DVU5</accession>
<dbReference type="AlphaFoldDB" id="A0A7K0DVU5"/>
<comment type="caution">
    <text evidence="2">The sequence shown here is derived from an EMBL/GenBank/DDBJ whole genome shotgun (WGS) entry which is preliminary data.</text>
</comment>
<evidence type="ECO:0000313" key="2">
    <source>
        <dbReference type="EMBL" id="MQY29903.1"/>
    </source>
</evidence>
<evidence type="ECO:0000313" key="3">
    <source>
        <dbReference type="Proteomes" id="UP000431401"/>
    </source>
</evidence>
<evidence type="ECO:0000259" key="1">
    <source>
        <dbReference type="Pfam" id="PF19124"/>
    </source>
</evidence>
<reference evidence="2 3" key="1">
    <citation type="submission" date="2019-10" db="EMBL/GenBank/DDBJ databases">
        <title>Nocardia macrotermitis sp. nov. and Nocardia aurantia sp. nov., isolated from the gut of fungus growing-termite Macrotermes natalensis.</title>
        <authorList>
            <person name="Benndorf R."/>
            <person name="Schwitalla J."/>
            <person name="Martin K."/>
            <person name="De Beer W."/>
            <person name="Kaster A.-K."/>
            <person name="Vollmers J."/>
            <person name="Poulsen M."/>
            <person name="Beemelmanns C."/>
        </authorList>
    </citation>
    <scope>NUCLEOTIDE SEQUENCE [LARGE SCALE GENOMIC DNA]</scope>
    <source>
        <strain evidence="2 3">RB56</strain>
    </source>
</reference>
<dbReference type="OrthoDB" id="4558476at2"/>
<gene>
    <name evidence="2" type="ORF">NRB56_54970</name>
</gene>
<dbReference type="RefSeq" id="WP_153347105.1">
    <property type="nucleotide sequence ID" value="NZ_WEGI01000012.1"/>
</dbReference>
<protein>
    <recommendedName>
        <fullName evidence="1">DUF5808 domain-containing protein</fullName>
    </recommendedName>
</protein>
<organism evidence="2 3">
    <name type="scientific">Nocardia aurantia</name>
    <dbReference type="NCBI Taxonomy" id="2585199"/>
    <lineage>
        <taxon>Bacteria</taxon>
        <taxon>Bacillati</taxon>
        <taxon>Actinomycetota</taxon>
        <taxon>Actinomycetes</taxon>
        <taxon>Mycobacteriales</taxon>
        <taxon>Nocardiaceae</taxon>
        <taxon>Nocardia</taxon>
    </lineage>
</organism>
<feature type="domain" description="DUF5808" evidence="1">
    <location>
        <begin position="38"/>
        <end position="57"/>
    </location>
</feature>
<dbReference type="Pfam" id="PF19124">
    <property type="entry name" value="DUF5808"/>
    <property type="match status" value="1"/>
</dbReference>
<dbReference type="Proteomes" id="UP000431401">
    <property type="component" value="Unassembled WGS sequence"/>
</dbReference>
<dbReference type="EMBL" id="WEGI01000012">
    <property type="protein sequence ID" value="MQY29903.1"/>
    <property type="molecule type" value="Genomic_DNA"/>
</dbReference>
<name>A0A7K0DVU5_9NOCA</name>
<keyword evidence="3" id="KW-1185">Reference proteome</keyword>
<dbReference type="InterPro" id="IPR043831">
    <property type="entry name" value="DUF5808"/>
</dbReference>
<proteinExistence type="predicted"/>
<sequence length="66" mass="7837">MTNGSDDRVPDPQGTVLGIPYDWRVPTAARLRARWWNPDDKRLFTPRAFGWGYDLNFHRLLRPLRK</sequence>